<feature type="domain" description="ATP synthase epsilon subunit C-terminal" evidence="11">
    <location>
        <begin position="87"/>
        <end position="131"/>
    </location>
</feature>
<keyword evidence="6 9" id="KW-0472">Membrane</keyword>
<reference evidence="13" key="1">
    <citation type="submission" date="2022-07" db="EMBL/GenBank/DDBJ databases">
        <title>Enhanced cultured diversity of the mouse gut microbiota enables custom-made synthetic communities.</title>
        <authorList>
            <person name="Afrizal A."/>
        </authorList>
    </citation>
    <scope>NUCLEOTIDE SEQUENCE</scope>
    <source>
        <strain evidence="13">DSM 28593</strain>
    </source>
</reference>
<dbReference type="Pfam" id="PF02823">
    <property type="entry name" value="ATP-synt_DE_N"/>
    <property type="match status" value="1"/>
</dbReference>
<proteinExistence type="inferred from homology"/>
<evidence type="ECO:0000256" key="9">
    <source>
        <dbReference type="HAMAP-Rule" id="MF_00530"/>
    </source>
</evidence>
<dbReference type="AlphaFoldDB" id="A0AAE3HIY0"/>
<dbReference type="EMBL" id="JANKAS010000022">
    <property type="protein sequence ID" value="MCR1900200.1"/>
    <property type="molecule type" value="Genomic_DNA"/>
</dbReference>
<dbReference type="Gene3D" id="1.20.5.440">
    <property type="entry name" value="ATP synthase delta/epsilon subunit, C-terminal domain"/>
    <property type="match status" value="1"/>
</dbReference>
<accession>A0AAE3HIY0</accession>
<dbReference type="Proteomes" id="UP001205748">
    <property type="component" value="Unassembled WGS sequence"/>
</dbReference>
<keyword evidence="9" id="KW-0375">Hydrogen ion transport</keyword>
<keyword evidence="14" id="KW-1185">Reference proteome</keyword>
<dbReference type="PANTHER" id="PTHR13822">
    <property type="entry name" value="ATP SYNTHASE DELTA/EPSILON CHAIN"/>
    <property type="match status" value="1"/>
</dbReference>
<gene>
    <name evidence="9" type="primary">atpC</name>
    <name evidence="13" type="ORF">NSA47_14630</name>
</gene>
<evidence type="ECO:0000256" key="1">
    <source>
        <dbReference type="ARBA" id="ARBA00004202"/>
    </source>
</evidence>
<evidence type="ECO:0000259" key="11">
    <source>
        <dbReference type="Pfam" id="PF00401"/>
    </source>
</evidence>
<name>A0AAE3HIY0_9FIRM</name>
<evidence type="ECO:0000256" key="10">
    <source>
        <dbReference type="RuleBase" id="RU003656"/>
    </source>
</evidence>
<comment type="subcellular location">
    <subcellularLocation>
        <location evidence="1 9">Cell membrane</location>
        <topology evidence="1 9">Peripheral membrane protein</topology>
    </subcellularLocation>
</comment>
<comment type="similarity">
    <text evidence="2 9 10">Belongs to the ATPase epsilon chain family.</text>
</comment>
<evidence type="ECO:0000256" key="6">
    <source>
        <dbReference type="ARBA" id="ARBA00023136"/>
    </source>
</evidence>
<dbReference type="SUPFAM" id="SSF51344">
    <property type="entry name" value="Epsilon subunit of F1F0-ATP synthase N-terminal domain"/>
    <property type="match status" value="1"/>
</dbReference>
<evidence type="ECO:0000256" key="5">
    <source>
        <dbReference type="ARBA" id="ARBA00023065"/>
    </source>
</evidence>
<keyword evidence="7 9" id="KW-0139">CF(1)</keyword>
<evidence type="ECO:0000256" key="3">
    <source>
        <dbReference type="ARBA" id="ARBA00022448"/>
    </source>
</evidence>
<dbReference type="NCBIfam" id="TIGR01216">
    <property type="entry name" value="ATP_synt_epsi"/>
    <property type="match status" value="1"/>
</dbReference>
<evidence type="ECO:0000256" key="2">
    <source>
        <dbReference type="ARBA" id="ARBA00005712"/>
    </source>
</evidence>
<comment type="function">
    <text evidence="9">Produces ATP from ADP in the presence of a proton gradient across the membrane.</text>
</comment>
<evidence type="ECO:0000256" key="8">
    <source>
        <dbReference type="ARBA" id="ARBA00023310"/>
    </source>
</evidence>
<evidence type="ECO:0000256" key="4">
    <source>
        <dbReference type="ARBA" id="ARBA00022475"/>
    </source>
</evidence>
<dbReference type="NCBIfam" id="NF009980">
    <property type="entry name" value="PRK13446.1"/>
    <property type="match status" value="1"/>
</dbReference>
<protein>
    <recommendedName>
        <fullName evidence="9">ATP synthase epsilon chain</fullName>
    </recommendedName>
    <alternativeName>
        <fullName evidence="9">ATP synthase F1 sector epsilon subunit</fullName>
    </alternativeName>
    <alternativeName>
        <fullName evidence="9">F-ATPase epsilon subunit</fullName>
    </alternativeName>
</protein>
<comment type="subunit">
    <text evidence="9 10">F-type ATPases have 2 components, CF(1) - the catalytic core - and CF(0) - the membrane proton channel. CF(1) has five subunits: alpha(3), beta(3), gamma(1), delta(1), epsilon(1). CF(0) has three main subunits: a, b and c.</text>
</comment>
<keyword evidence="3 9" id="KW-0813">Transport</keyword>
<keyword evidence="8 9" id="KW-0066">ATP synthesis</keyword>
<dbReference type="InterPro" id="IPR001469">
    <property type="entry name" value="ATP_synth_F1_dsu/esu"/>
</dbReference>
<evidence type="ECO:0000259" key="12">
    <source>
        <dbReference type="Pfam" id="PF02823"/>
    </source>
</evidence>
<dbReference type="InterPro" id="IPR020547">
    <property type="entry name" value="ATP_synth_F1_esu_C"/>
</dbReference>
<sequence length="137" mass="15462">MSTYGLEIITPERVFFEGEVEKMVIRGQEGEFAVLANHTPLVTGLATGILRIFTSEKQWKEASLSGGFIKVTPTQVTVLTDAAEWPEEIDVDRAKEALERAEKYAKEKDKYDYARAQAAIKRALIRIQVAEKHGQHR</sequence>
<dbReference type="GO" id="GO:0005524">
    <property type="term" value="F:ATP binding"/>
    <property type="evidence" value="ECO:0007669"/>
    <property type="project" value="UniProtKB-UniRule"/>
</dbReference>
<keyword evidence="4 9" id="KW-1003">Cell membrane</keyword>
<dbReference type="GO" id="GO:0045259">
    <property type="term" value="C:proton-transporting ATP synthase complex"/>
    <property type="evidence" value="ECO:0007669"/>
    <property type="project" value="UniProtKB-KW"/>
</dbReference>
<feature type="domain" description="ATP synthase F1 complex delta/epsilon subunit N-terminal" evidence="12">
    <location>
        <begin position="6"/>
        <end position="83"/>
    </location>
</feature>
<dbReference type="Gene3D" id="2.60.15.10">
    <property type="entry name" value="F0F1 ATP synthase delta/epsilon subunit, N-terminal"/>
    <property type="match status" value="1"/>
</dbReference>
<dbReference type="CDD" id="cd12152">
    <property type="entry name" value="F1-ATPase_delta"/>
    <property type="match status" value="1"/>
</dbReference>
<dbReference type="RefSeq" id="WP_257533322.1">
    <property type="nucleotide sequence ID" value="NZ_JANKAS010000022.1"/>
</dbReference>
<dbReference type="HAMAP" id="MF_00530">
    <property type="entry name" value="ATP_synth_epsil_bac"/>
    <property type="match status" value="1"/>
</dbReference>
<dbReference type="Pfam" id="PF00401">
    <property type="entry name" value="ATP-synt_DE"/>
    <property type="match status" value="1"/>
</dbReference>
<dbReference type="GO" id="GO:0046933">
    <property type="term" value="F:proton-transporting ATP synthase activity, rotational mechanism"/>
    <property type="evidence" value="ECO:0007669"/>
    <property type="project" value="UniProtKB-UniRule"/>
</dbReference>
<comment type="caution">
    <text evidence="13">The sequence shown here is derived from an EMBL/GenBank/DDBJ whole genome shotgun (WGS) entry which is preliminary data.</text>
</comment>
<evidence type="ECO:0000313" key="14">
    <source>
        <dbReference type="Proteomes" id="UP001205748"/>
    </source>
</evidence>
<dbReference type="InterPro" id="IPR036771">
    <property type="entry name" value="ATPsynth_dsu/esu_N"/>
</dbReference>
<keyword evidence="5 9" id="KW-0406">Ion transport</keyword>
<dbReference type="PANTHER" id="PTHR13822:SF10">
    <property type="entry name" value="ATP SYNTHASE EPSILON CHAIN, CHLOROPLASTIC"/>
    <property type="match status" value="1"/>
</dbReference>
<dbReference type="InterPro" id="IPR020546">
    <property type="entry name" value="ATP_synth_F1_dsu/esu_N"/>
</dbReference>
<dbReference type="InterPro" id="IPR036794">
    <property type="entry name" value="ATP_F1_dsu/esu_C_sf"/>
</dbReference>
<evidence type="ECO:0000256" key="7">
    <source>
        <dbReference type="ARBA" id="ARBA00023196"/>
    </source>
</evidence>
<dbReference type="SUPFAM" id="SSF46604">
    <property type="entry name" value="Epsilon subunit of F1F0-ATP synthase C-terminal domain"/>
    <property type="match status" value="1"/>
</dbReference>
<dbReference type="GO" id="GO:0005886">
    <property type="term" value="C:plasma membrane"/>
    <property type="evidence" value="ECO:0007669"/>
    <property type="project" value="UniProtKB-SubCell"/>
</dbReference>
<organism evidence="13 14">
    <name type="scientific">Irregularibacter muris</name>
    <dbReference type="NCBI Taxonomy" id="1796619"/>
    <lineage>
        <taxon>Bacteria</taxon>
        <taxon>Bacillati</taxon>
        <taxon>Bacillota</taxon>
        <taxon>Clostridia</taxon>
        <taxon>Eubacteriales</taxon>
        <taxon>Eubacteriaceae</taxon>
        <taxon>Irregularibacter</taxon>
    </lineage>
</organism>
<evidence type="ECO:0000313" key="13">
    <source>
        <dbReference type="EMBL" id="MCR1900200.1"/>
    </source>
</evidence>